<dbReference type="Gene3D" id="1.10.533.10">
    <property type="entry name" value="Death Domain, Fas"/>
    <property type="match status" value="2"/>
</dbReference>
<dbReference type="PANTHER" id="PTHR48169">
    <property type="entry name" value="DED DOMAIN-CONTAINING PROTEIN"/>
    <property type="match status" value="1"/>
</dbReference>
<organism evidence="3 4">
    <name type="scientific">Bos mutus</name>
    <name type="common">wild yak</name>
    <dbReference type="NCBI Taxonomy" id="72004"/>
    <lineage>
        <taxon>Eukaryota</taxon>
        <taxon>Metazoa</taxon>
        <taxon>Chordata</taxon>
        <taxon>Craniata</taxon>
        <taxon>Vertebrata</taxon>
        <taxon>Euteleostomi</taxon>
        <taxon>Mammalia</taxon>
        <taxon>Eutheria</taxon>
        <taxon>Laurasiatheria</taxon>
        <taxon>Artiodactyla</taxon>
        <taxon>Ruminantia</taxon>
        <taxon>Pecora</taxon>
        <taxon>Bovidae</taxon>
        <taxon>Bovinae</taxon>
        <taxon>Bos</taxon>
    </lineage>
</organism>
<dbReference type="Proteomes" id="UP000322234">
    <property type="component" value="Unassembled WGS sequence"/>
</dbReference>
<dbReference type="SMART" id="SM00031">
    <property type="entry name" value="DED"/>
    <property type="match status" value="2"/>
</dbReference>
<dbReference type="AlphaFoldDB" id="A0A6B0QNG7"/>
<dbReference type="Pfam" id="PF01335">
    <property type="entry name" value="DED"/>
    <property type="match status" value="2"/>
</dbReference>
<gene>
    <name evidence="3" type="ORF">E5288_WYG000385</name>
</gene>
<dbReference type="PANTHER" id="PTHR48169:SF7">
    <property type="entry name" value="CASPASE 10"/>
    <property type="match status" value="1"/>
</dbReference>
<keyword evidence="4" id="KW-1185">Reference proteome</keyword>
<keyword evidence="1" id="KW-0053">Apoptosis</keyword>
<accession>A0A6B0QNG7</accession>
<dbReference type="GO" id="GO:0042981">
    <property type="term" value="P:regulation of apoptotic process"/>
    <property type="evidence" value="ECO:0007669"/>
    <property type="project" value="InterPro"/>
</dbReference>
<feature type="domain" description="DED" evidence="2">
    <location>
        <begin position="264"/>
        <end position="342"/>
    </location>
</feature>
<name>A0A6B0QNG7_9CETA</name>
<dbReference type="EMBL" id="VBQZ03000001">
    <property type="protein sequence ID" value="MXQ79165.1"/>
    <property type="molecule type" value="Genomic_DNA"/>
</dbReference>
<reference evidence="3" key="1">
    <citation type="submission" date="2019-10" db="EMBL/GenBank/DDBJ databases">
        <title>The sequence and de novo assembly of the wild yak genome.</title>
        <authorList>
            <person name="Liu Y."/>
        </authorList>
    </citation>
    <scope>NUCLEOTIDE SEQUENCE [LARGE SCALE GENOMIC DNA]</scope>
    <source>
        <strain evidence="3">WY2019</strain>
    </source>
</reference>
<protein>
    <recommendedName>
        <fullName evidence="2">DED domain-containing protein</fullName>
    </recommendedName>
</protein>
<dbReference type="FunFam" id="1.10.533.10:FF:000038">
    <property type="entry name" value="Caspase 10"/>
    <property type="match status" value="1"/>
</dbReference>
<sequence>MSQENKSPERNIPKVRDGDAFFVKTLVGLGHCPHRRGLPKIMTPKDPLFVNPQFLVSQPDPFLSTASPEVEINTYTKHLLVPYQSYQTHAFKFFHFGSIKYLISKHSRNTNSLQQIPLQYQLVYTKDHGLIELPTRYMEGHLKLIPIPICLSVIFESFPVFHCLYDDTRNIFSSLVVIYTHCIKFEKLKQEPRITFILSKAFSYFEILLHNEYIPQDLPSLVSDPKLYSVGENVTLKLGFKKRQVMASPSQSLNSTLDDNRRVNFREKLLIIDLSLEDRDVECLKFLCQDYITLGKLEKCRRALDIFEYLLQQELLSEEDPFFLAELLYIIEQKILLKHLDYTKEQVECWLQTRRRVSHFRNLLYELSEGISSENLQSMIFLLNESIPNVQMTSRSFLTCLEKQAKIDEDNVTLLENLCQKIVPNLMEKLHKYKRERNEIKNQMLQAAFTLQKMVTMEESFDWILDLKDPLVIASSLPGIIEISGSSFYLNSKSSLY</sequence>
<evidence type="ECO:0000313" key="4">
    <source>
        <dbReference type="Proteomes" id="UP000322234"/>
    </source>
</evidence>
<dbReference type="SUPFAM" id="SSF47986">
    <property type="entry name" value="DEATH domain"/>
    <property type="match status" value="2"/>
</dbReference>
<evidence type="ECO:0000313" key="3">
    <source>
        <dbReference type="EMBL" id="MXQ79165.1"/>
    </source>
</evidence>
<feature type="domain" description="DED" evidence="2">
    <location>
        <begin position="359"/>
        <end position="432"/>
    </location>
</feature>
<evidence type="ECO:0000256" key="1">
    <source>
        <dbReference type="ARBA" id="ARBA00022703"/>
    </source>
</evidence>
<proteinExistence type="predicted"/>
<dbReference type="InterPro" id="IPR011029">
    <property type="entry name" value="DEATH-like_dom_sf"/>
</dbReference>
<dbReference type="InterPro" id="IPR001875">
    <property type="entry name" value="DED_dom"/>
</dbReference>
<dbReference type="PROSITE" id="PS50168">
    <property type="entry name" value="DED"/>
    <property type="match status" value="2"/>
</dbReference>
<evidence type="ECO:0000259" key="2">
    <source>
        <dbReference type="PROSITE" id="PS50168"/>
    </source>
</evidence>
<comment type="caution">
    <text evidence="3">The sequence shown here is derived from an EMBL/GenBank/DDBJ whole genome shotgun (WGS) entry which is preliminary data.</text>
</comment>
<dbReference type="GO" id="GO:0006915">
    <property type="term" value="P:apoptotic process"/>
    <property type="evidence" value="ECO:0007669"/>
    <property type="project" value="UniProtKB-KW"/>
</dbReference>